<dbReference type="InterPro" id="IPR058061">
    <property type="entry name" value="SCO4848-like"/>
</dbReference>
<dbReference type="Proteomes" id="UP000321949">
    <property type="component" value="Unassembled WGS sequence"/>
</dbReference>
<dbReference type="Pfam" id="PF26606">
    <property type="entry name" value="SCO4848"/>
    <property type="match status" value="1"/>
</dbReference>
<evidence type="ECO:0000313" key="2">
    <source>
        <dbReference type="EMBL" id="TXK14144.1"/>
    </source>
</evidence>
<keyword evidence="3" id="KW-1185">Reference proteome</keyword>
<gene>
    <name evidence="2" type="ORF">FVP74_06035</name>
</gene>
<protein>
    <submittedName>
        <fullName evidence="2">Uncharacterized protein</fullName>
    </submittedName>
</protein>
<organism evidence="2 3">
    <name type="scientific">Microbacterium saccharophilum</name>
    <dbReference type="NCBI Taxonomy" id="1213358"/>
    <lineage>
        <taxon>Bacteria</taxon>
        <taxon>Bacillati</taxon>
        <taxon>Actinomycetota</taxon>
        <taxon>Actinomycetes</taxon>
        <taxon>Micrococcales</taxon>
        <taxon>Microbacteriaceae</taxon>
        <taxon>Microbacterium</taxon>
    </lineage>
</organism>
<comment type="caution">
    <text evidence="2">The sequence shown here is derived from an EMBL/GenBank/DDBJ whole genome shotgun (WGS) entry which is preliminary data.</text>
</comment>
<name>A0A5C8I850_9MICO</name>
<accession>A0A5C8I850</accession>
<dbReference type="EMBL" id="VRSX01000002">
    <property type="protein sequence ID" value="TXK14144.1"/>
    <property type="molecule type" value="Genomic_DNA"/>
</dbReference>
<dbReference type="RefSeq" id="WP_147049324.1">
    <property type="nucleotide sequence ID" value="NZ_BKAH01000001.1"/>
</dbReference>
<keyword evidence="1" id="KW-0472">Membrane</keyword>
<keyword evidence="1" id="KW-0812">Transmembrane</keyword>
<evidence type="ECO:0000256" key="1">
    <source>
        <dbReference type="SAM" id="Phobius"/>
    </source>
</evidence>
<evidence type="ECO:0000313" key="3">
    <source>
        <dbReference type="Proteomes" id="UP000321949"/>
    </source>
</evidence>
<sequence>MVPVLIALLLLNAVFNVVVWPRFYGRVATDPRARDDAGKPTSFLIVHAVLIGLALLIALASAIAAIVALTAGV</sequence>
<keyword evidence="1" id="KW-1133">Transmembrane helix</keyword>
<feature type="transmembrane region" description="Helical" evidence="1">
    <location>
        <begin position="40"/>
        <end position="69"/>
    </location>
</feature>
<dbReference type="NCBIfam" id="NF046117">
    <property type="entry name" value="SCO4848_fam"/>
    <property type="match status" value="1"/>
</dbReference>
<dbReference type="AlphaFoldDB" id="A0A5C8I850"/>
<proteinExistence type="predicted"/>
<reference evidence="2 3" key="1">
    <citation type="submission" date="2019-08" db="EMBL/GenBank/DDBJ databases">
        <authorList>
            <person name="Dong K."/>
        </authorList>
    </citation>
    <scope>NUCLEOTIDE SEQUENCE [LARGE SCALE GENOMIC DNA]</scope>
    <source>
        <strain evidence="2 3">K-1</strain>
    </source>
</reference>